<dbReference type="STRING" id="283909.R7T5T4"/>
<evidence type="ECO:0008006" key="5">
    <source>
        <dbReference type="Google" id="ProtNLM"/>
    </source>
</evidence>
<feature type="transmembrane region" description="Helical" evidence="1">
    <location>
        <begin position="47"/>
        <end position="78"/>
    </location>
</feature>
<reference evidence="3" key="3">
    <citation type="submission" date="2015-06" db="UniProtKB">
        <authorList>
            <consortium name="EnsemblMetazoa"/>
        </authorList>
    </citation>
    <scope>IDENTIFICATION</scope>
</reference>
<sequence length="228" mass="25221">MWFNPVEVAEAKERDKANSIGSMAEKLQDMKAYSADNKDLAANLGGYVFCGTACTVVGIIFSIIIPIANIFIGVMFVYECPRQYMIPIYLAVAGCVVLIRGLLSMTELYFKPTPETPDEAPPRRMVFKIFDLINGIFLLCWFIAGNFWIFGIYRDHQERDPNQQSFCAGVLYKYAFWSTMAAYIIALLAILICVLVAAVACGYIGISSGRTRGTSTSTSTLQADLGHV</sequence>
<dbReference type="InterPro" id="IPR040350">
    <property type="entry name" value="TMEM272"/>
</dbReference>
<reference evidence="2 4" key="2">
    <citation type="journal article" date="2013" name="Nature">
        <title>Insights into bilaterian evolution from three spiralian genomes.</title>
        <authorList>
            <person name="Simakov O."/>
            <person name="Marletaz F."/>
            <person name="Cho S.J."/>
            <person name="Edsinger-Gonzales E."/>
            <person name="Havlak P."/>
            <person name="Hellsten U."/>
            <person name="Kuo D.H."/>
            <person name="Larsson T."/>
            <person name="Lv J."/>
            <person name="Arendt D."/>
            <person name="Savage R."/>
            <person name="Osoegawa K."/>
            <person name="de Jong P."/>
            <person name="Grimwood J."/>
            <person name="Chapman J.A."/>
            <person name="Shapiro H."/>
            <person name="Aerts A."/>
            <person name="Otillar R.P."/>
            <person name="Terry A.Y."/>
            <person name="Boore J.L."/>
            <person name="Grigoriev I.V."/>
            <person name="Lindberg D.R."/>
            <person name="Seaver E.C."/>
            <person name="Weisblat D.A."/>
            <person name="Putnam N.H."/>
            <person name="Rokhsar D.S."/>
        </authorList>
    </citation>
    <scope>NUCLEOTIDE SEQUENCE</scope>
    <source>
        <strain evidence="2 4">I ESC-2004</strain>
    </source>
</reference>
<evidence type="ECO:0000313" key="3">
    <source>
        <dbReference type="EnsemblMetazoa" id="CapteP219980"/>
    </source>
</evidence>
<evidence type="ECO:0000256" key="1">
    <source>
        <dbReference type="SAM" id="Phobius"/>
    </source>
</evidence>
<dbReference type="EMBL" id="AMQN01015222">
    <property type="status" value="NOT_ANNOTATED_CDS"/>
    <property type="molecule type" value="Genomic_DNA"/>
</dbReference>
<dbReference type="OMA" id="WINTLVN"/>
<keyword evidence="4" id="KW-1185">Reference proteome</keyword>
<dbReference type="OrthoDB" id="6157510at2759"/>
<keyword evidence="1" id="KW-1133">Transmembrane helix</keyword>
<dbReference type="PANTHER" id="PTHR33444">
    <property type="entry name" value="SI:DKEY-19B23.12-RELATED"/>
    <property type="match status" value="1"/>
</dbReference>
<dbReference type="EnsemblMetazoa" id="CapteT219980">
    <property type="protein sequence ID" value="CapteP219980"/>
    <property type="gene ID" value="CapteG219980"/>
</dbReference>
<name>R7T5T4_CAPTE</name>
<gene>
    <name evidence="2" type="ORF">CAPTEDRAFT_219980</name>
</gene>
<feature type="transmembrane region" description="Helical" evidence="1">
    <location>
        <begin position="180"/>
        <end position="206"/>
    </location>
</feature>
<evidence type="ECO:0000313" key="4">
    <source>
        <dbReference type="Proteomes" id="UP000014760"/>
    </source>
</evidence>
<accession>R7T5T4</accession>
<dbReference type="AlphaFoldDB" id="R7T5T4"/>
<keyword evidence="1" id="KW-0812">Transmembrane</keyword>
<keyword evidence="1" id="KW-0472">Membrane</keyword>
<dbReference type="Proteomes" id="UP000014760">
    <property type="component" value="Unassembled WGS sequence"/>
</dbReference>
<evidence type="ECO:0000313" key="2">
    <source>
        <dbReference type="EMBL" id="ELT88754.1"/>
    </source>
</evidence>
<protein>
    <recommendedName>
        <fullName evidence="5">MARVEL domain-containing protein</fullName>
    </recommendedName>
</protein>
<organism evidence="2">
    <name type="scientific">Capitella teleta</name>
    <name type="common">Polychaete worm</name>
    <dbReference type="NCBI Taxonomy" id="283909"/>
    <lineage>
        <taxon>Eukaryota</taxon>
        <taxon>Metazoa</taxon>
        <taxon>Spiralia</taxon>
        <taxon>Lophotrochozoa</taxon>
        <taxon>Annelida</taxon>
        <taxon>Polychaeta</taxon>
        <taxon>Sedentaria</taxon>
        <taxon>Scolecida</taxon>
        <taxon>Capitellidae</taxon>
        <taxon>Capitella</taxon>
    </lineage>
</organism>
<dbReference type="EMBL" id="KB311722">
    <property type="protein sequence ID" value="ELT88754.1"/>
    <property type="molecule type" value="Genomic_DNA"/>
</dbReference>
<proteinExistence type="predicted"/>
<feature type="transmembrane region" description="Helical" evidence="1">
    <location>
        <begin position="84"/>
        <end position="103"/>
    </location>
</feature>
<feature type="transmembrane region" description="Helical" evidence="1">
    <location>
        <begin position="132"/>
        <end position="153"/>
    </location>
</feature>
<dbReference type="PANTHER" id="PTHR33444:SF2">
    <property type="entry name" value="MARVEL DOMAIN-CONTAINING PROTEIN"/>
    <property type="match status" value="1"/>
</dbReference>
<dbReference type="HOGENOM" id="CLU_073412_0_1_1"/>
<reference evidence="4" key="1">
    <citation type="submission" date="2012-12" db="EMBL/GenBank/DDBJ databases">
        <authorList>
            <person name="Hellsten U."/>
            <person name="Grimwood J."/>
            <person name="Chapman J.A."/>
            <person name="Shapiro H."/>
            <person name="Aerts A."/>
            <person name="Otillar R.P."/>
            <person name="Terry A.Y."/>
            <person name="Boore J.L."/>
            <person name="Simakov O."/>
            <person name="Marletaz F."/>
            <person name="Cho S.-J."/>
            <person name="Edsinger-Gonzales E."/>
            <person name="Havlak P."/>
            <person name="Kuo D.-H."/>
            <person name="Larsson T."/>
            <person name="Lv J."/>
            <person name="Arendt D."/>
            <person name="Savage R."/>
            <person name="Osoegawa K."/>
            <person name="de Jong P."/>
            <person name="Lindberg D.R."/>
            <person name="Seaver E.C."/>
            <person name="Weisblat D.A."/>
            <person name="Putnam N.H."/>
            <person name="Grigoriev I.V."/>
            <person name="Rokhsar D.S."/>
        </authorList>
    </citation>
    <scope>NUCLEOTIDE SEQUENCE</scope>
    <source>
        <strain evidence="4">I ESC-2004</strain>
    </source>
</reference>